<reference evidence="2" key="1">
    <citation type="journal article" date="2005" name="Nature">
        <title>The map-based sequence of the rice genome.</title>
        <authorList>
            <consortium name="International rice genome sequencing project (IRGSP)"/>
            <person name="Matsumoto T."/>
            <person name="Wu J."/>
            <person name="Kanamori H."/>
            <person name="Katayose Y."/>
            <person name="Fujisawa M."/>
            <person name="Namiki N."/>
            <person name="Mizuno H."/>
            <person name="Yamamoto K."/>
            <person name="Antonio B.A."/>
            <person name="Baba T."/>
            <person name="Sakata K."/>
            <person name="Nagamura Y."/>
            <person name="Aoki H."/>
            <person name="Arikawa K."/>
            <person name="Arita K."/>
            <person name="Bito T."/>
            <person name="Chiden Y."/>
            <person name="Fujitsuka N."/>
            <person name="Fukunaka R."/>
            <person name="Hamada M."/>
            <person name="Harada C."/>
            <person name="Hayashi A."/>
            <person name="Hijishita S."/>
            <person name="Honda M."/>
            <person name="Hosokawa S."/>
            <person name="Ichikawa Y."/>
            <person name="Idonuma A."/>
            <person name="Iijima M."/>
            <person name="Ikeda M."/>
            <person name="Ikeno M."/>
            <person name="Ito K."/>
            <person name="Ito S."/>
            <person name="Ito T."/>
            <person name="Ito Y."/>
            <person name="Ito Y."/>
            <person name="Iwabuchi A."/>
            <person name="Kamiya K."/>
            <person name="Karasawa W."/>
            <person name="Kurita K."/>
            <person name="Katagiri S."/>
            <person name="Kikuta A."/>
            <person name="Kobayashi H."/>
            <person name="Kobayashi N."/>
            <person name="Machita K."/>
            <person name="Maehara T."/>
            <person name="Masukawa M."/>
            <person name="Mizubayashi T."/>
            <person name="Mukai Y."/>
            <person name="Nagasaki H."/>
            <person name="Nagata Y."/>
            <person name="Naito S."/>
            <person name="Nakashima M."/>
            <person name="Nakama Y."/>
            <person name="Nakamichi Y."/>
            <person name="Nakamura M."/>
            <person name="Meguro A."/>
            <person name="Negishi M."/>
            <person name="Ohta I."/>
            <person name="Ohta T."/>
            <person name="Okamoto M."/>
            <person name="Ono N."/>
            <person name="Saji S."/>
            <person name="Sakaguchi M."/>
            <person name="Sakai K."/>
            <person name="Shibata M."/>
            <person name="Shimokawa T."/>
            <person name="Song J."/>
            <person name="Takazaki Y."/>
            <person name="Terasawa K."/>
            <person name="Tsugane M."/>
            <person name="Tsuji K."/>
            <person name="Ueda S."/>
            <person name="Waki K."/>
            <person name="Yamagata H."/>
            <person name="Yamamoto M."/>
            <person name="Yamamoto S."/>
            <person name="Yamane H."/>
            <person name="Yoshiki S."/>
            <person name="Yoshihara R."/>
            <person name="Yukawa K."/>
            <person name="Zhong H."/>
            <person name="Yano M."/>
            <person name="Yuan Q."/>
            <person name="Ouyang S."/>
            <person name="Liu J."/>
            <person name="Jones K.M."/>
            <person name="Gansberger K."/>
            <person name="Moffat K."/>
            <person name="Hill J."/>
            <person name="Bera J."/>
            <person name="Fadrosh D."/>
            <person name="Jin S."/>
            <person name="Johri S."/>
            <person name="Kim M."/>
            <person name="Overton L."/>
            <person name="Reardon M."/>
            <person name="Tsitrin T."/>
            <person name="Vuong H."/>
            <person name="Weaver B."/>
            <person name="Ciecko A."/>
            <person name="Tallon L."/>
            <person name="Jackson J."/>
            <person name="Pai G."/>
            <person name="Aken S.V."/>
            <person name="Utterback T."/>
            <person name="Reidmuller S."/>
            <person name="Feldblyum T."/>
            <person name="Hsiao J."/>
            <person name="Zismann V."/>
            <person name="Iobst S."/>
            <person name="de Vazeille A.R."/>
            <person name="Buell C.R."/>
            <person name="Ying K."/>
            <person name="Li Y."/>
            <person name="Lu T."/>
            <person name="Huang Y."/>
            <person name="Zhao Q."/>
            <person name="Feng Q."/>
            <person name="Zhang L."/>
            <person name="Zhu J."/>
            <person name="Weng Q."/>
            <person name="Mu J."/>
            <person name="Lu Y."/>
            <person name="Fan D."/>
            <person name="Liu Y."/>
            <person name="Guan J."/>
            <person name="Zhang Y."/>
            <person name="Yu S."/>
            <person name="Liu X."/>
            <person name="Zhang Y."/>
            <person name="Hong G."/>
            <person name="Han B."/>
            <person name="Choisne N."/>
            <person name="Demange N."/>
            <person name="Orjeda G."/>
            <person name="Samain S."/>
            <person name="Cattolico L."/>
            <person name="Pelletier E."/>
            <person name="Couloux A."/>
            <person name="Segurens B."/>
            <person name="Wincker P."/>
            <person name="D'Hont A."/>
            <person name="Scarpelli C."/>
            <person name="Weissenbach J."/>
            <person name="Salanoubat M."/>
            <person name="Quetier F."/>
            <person name="Yu Y."/>
            <person name="Kim H.R."/>
            <person name="Rambo T."/>
            <person name="Currie J."/>
            <person name="Collura K."/>
            <person name="Luo M."/>
            <person name="Yang T."/>
            <person name="Ammiraju J.S.S."/>
            <person name="Engler F."/>
            <person name="Soderlund C."/>
            <person name="Wing R.A."/>
            <person name="Palmer L.E."/>
            <person name="de la Bastide M."/>
            <person name="Spiegel L."/>
            <person name="Nascimento L."/>
            <person name="Zutavern T."/>
            <person name="O'Shaughnessy A."/>
            <person name="Dike S."/>
            <person name="Dedhia N."/>
            <person name="Preston R."/>
            <person name="Balija V."/>
            <person name="McCombie W.R."/>
            <person name="Chow T."/>
            <person name="Chen H."/>
            <person name="Chung M."/>
            <person name="Chen C."/>
            <person name="Shaw J."/>
            <person name="Wu H."/>
            <person name="Hsiao K."/>
            <person name="Chao Y."/>
            <person name="Chu M."/>
            <person name="Cheng C."/>
            <person name="Hour A."/>
            <person name="Lee P."/>
            <person name="Lin S."/>
            <person name="Lin Y."/>
            <person name="Liou J."/>
            <person name="Liu S."/>
            <person name="Hsing Y."/>
            <person name="Raghuvanshi S."/>
            <person name="Mohanty A."/>
            <person name="Bharti A.K."/>
            <person name="Gaur A."/>
            <person name="Gupta V."/>
            <person name="Kumar D."/>
            <person name="Ravi V."/>
            <person name="Vij S."/>
            <person name="Kapur A."/>
            <person name="Khurana P."/>
            <person name="Khurana P."/>
            <person name="Khurana J.P."/>
            <person name="Tyagi A.K."/>
            <person name="Gaikwad K."/>
            <person name="Singh A."/>
            <person name="Dalal V."/>
            <person name="Srivastava S."/>
            <person name="Dixit A."/>
            <person name="Pal A.K."/>
            <person name="Ghazi I.A."/>
            <person name="Yadav M."/>
            <person name="Pandit A."/>
            <person name="Bhargava A."/>
            <person name="Sureshbabu K."/>
            <person name="Batra K."/>
            <person name="Sharma T.R."/>
            <person name="Mohapatra T."/>
            <person name="Singh N.K."/>
            <person name="Messing J."/>
            <person name="Nelson A.B."/>
            <person name="Fuks G."/>
            <person name="Kavchok S."/>
            <person name="Keizer G."/>
            <person name="Linton E."/>
            <person name="Llaca V."/>
            <person name="Song R."/>
            <person name="Tanyolac B."/>
            <person name="Young S."/>
            <person name="Ho-Il K."/>
            <person name="Hahn J.H."/>
            <person name="Sangsakoo G."/>
            <person name="Vanavichit A."/>
            <person name="de Mattos Luiz.A.T."/>
            <person name="Zimmer P.D."/>
            <person name="Malone G."/>
            <person name="Dellagostin O."/>
            <person name="de Oliveira A.C."/>
            <person name="Bevan M."/>
            <person name="Bancroft I."/>
            <person name="Minx P."/>
            <person name="Cordum H."/>
            <person name="Wilson R."/>
            <person name="Cheng Z."/>
            <person name="Jin W."/>
            <person name="Jiang J."/>
            <person name="Leong S.A."/>
            <person name="Iwama H."/>
            <person name="Gojobori T."/>
            <person name="Itoh T."/>
            <person name="Niimura Y."/>
            <person name="Fujii Y."/>
            <person name="Habara T."/>
            <person name="Sakai H."/>
            <person name="Sato Y."/>
            <person name="Wilson G."/>
            <person name="Kumar K."/>
            <person name="McCouch S."/>
            <person name="Juretic N."/>
            <person name="Hoen D."/>
            <person name="Wright S."/>
            <person name="Bruskiewich R."/>
            <person name="Bureau T."/>
            <person name="Miyao A."/>
            <person name="Hirochika H."/>
            <person name="Nishikawa T."/>
            <person name="Kadowaki K."/>
            <person name="Sugiura M."/>
            <person name="Burr B."/>
            <person name="Sasaki T."/>
        </authorList>
    </citation>
    <scope>NUCLEOTIDE SEQUENCE [LARGE SCALE GENOMIC DNA]</scope>
    <source>
        <strain evidence="2">cv. Nipponbare</strain>
    </source>
</reference>
<dbReference type="InParanoid" id="A0A0P0V1G3"/>
<reference evidence="1 2" key="3">
    <citation type="journal article" date="2013" name="Rice">
        <title>Improvement of the Oryza sativa Nipponbare reference genome using next generation sequence and optical map data.</title>
        <authorList>
            <person name="Kawahara Y."/>
            <person name="de la Bastide M."/>
            <person name="Hamilton J.P."/>
            <person name="Kanamori H."/>
            <person name="McCombie W.R."/>
            <person name="Ouyang S."/>
            <person name="Schwartz D.C."/>
            <person name="Tanaka T."/>
            <person name="Wu J."/>
            <person name="Zhou S."/>
            <person name="Childs K.L."/>
            <person name="Davidson R.M."/>
            <person name="Lin H."/>
            <person name="Quesada-Ocampo L."/>
            <person name="Vaillancourt B."/>
            <person name="Sakai H."/>
            <person name="Lee S.S."/>
            <person name="Kim J."/>
            <person name="Numa H."/>
            <person name="Itoh T."/>
            <person name="Buell C.R."/>
            <person name="Matsumoto T."/>
        </authorList>
    </citation>
    <scope>NUCLEOTIDE SEQUENCE [LARGE SCALE GENOMIC DNA]</scope>
    <source>
        <strain evidence="2">cv. Nipponbare</strain>
    </source>
</reference>
<dbReference type="Gramene" id="Os01t0299100-00">
    <property type="protein sequence ID" value="Os01t0299100-00"/>
    <property type="gene ID" value="Os01g0299100"/>
</dbReference>
<dbReference type="Proteomes" id="UP000059680">
    <property type="component" value="Chromosome 1"/>
</dbReference>
<keyword evidence="2" id="KW-1185">Reference proteome</keyword>
<evidence type="ECO:0000313" key="2">
    <source>
        <dbReference type="Proteomes" id="UP000059680"/>
    </source>
</evidence>
<gene>
    <name evidence="1" type="ordered locus">Os01g0299100</name>
    <name evidence="1" type="ORF">OSNPB_010299100</name>
</gene>
<evidence type="ECO:0000313" key="1">
    <source>
        <dbReference type="EMBL" id="BAS71700.1"/>
    </source>
</evidence>
<name>A0A0P0V1G3_ORYSJ</name>
<reference evidence="1 2" key="2">
    <citation type="journal article" date="2013" name="Plant Cell Physiol.">
        <title>Rice Annotation Project Database (RAP-DB): an integrative and interactive database for rice genomics.</title>
        <authorList>
            <person name="Sakai H."/>
            <person name="Lee S.S."/>
            <person name="Tanaka T."/>
            <person name="Numa H."/>
            <person name="Kim J."/>
            <person name="Kawahara Y."/>
            <person name="Wakimoto H."/>
            <person name="Yang C.C."/>
            <person name="Iwamoto M."/>
            <person name="Abe T."/>
            <person name="Yamada Y."/>
            <person name="Muto A."/>
            <person name="Inokuchi H."/>
            <person name="Ikemura T."/>
            <person name="Matsumoto T."/>
            <person name="Sasaki T."/>
            <person name="Itoh T."/>
        </authorList>
    </citation>
    <scope>NUCLEOTIDE SEQUENCE [LARGE SCALE GENOMIC DNA]</scope>
    <source>
        <strain evidence="2">cv. Nipponbare</strain>
    </source>
</reference>
<proteinExistence type="predicted"/>
<accession>A0A0P0V1G3</accession>
<feature type="non-terminal residue" evidence="1">
    <location>
        <position position="48"/>
    </location>
</feature>
<dbReference type="AlphaFoldDB" id="A0A0P0V1G3"/>
<organism evidence="1 2">
    <name type="scientific">Oryza sativa subsp. japonica</name>
    <name type="common">Rice</name>
    <dbReference type="NCBI Taxonomy" id="39947"/>
    <lineage>
        <taxon>Eukaryota</taxon>
        <taxon>Viridiplantae</taxon>
        <taxon>Streptophyta</taxon>
        <taxon>Embryophyta</taxon>
        <taxon>Tracheophyta</taxon>
        <taxon>Spermatophyta</taxon>
        <taxon>Magnoliopsida</taxon>
        <taxon>Liliopsida</taxon>
        <taxon>Poales</taxon>
        <taxon>Poaceae</taxon>
        <taxon>BOP clade</taxon>
        <taxon>Oryzoideae</taxon>
        <taxon>Oryzeae</taxon>
        <taxon>Oryzinae</taxon>
        <taxon>Oryza</taxon>
        <taxon>Oryza sativa</taxon>
    </lineage>
</organism>
<dbReference type="EMBL" id="AP014957">
    <property type="protein sequence ID" value="BAS71700.1"/>
    <property type="molecule type" value="Genomic_DNA"/>
</dbReference>
<dbReference type="PaxDb" id="39947-A0A0P0V1G3"/>
<sequence>VVLFKGDEIYAVAVMFEAIWFDDEVAFDFPMGICATKASHHASIWKPS</sequence>
<protein>
    <submittedName>
        <fullName evidence="1">Os01g0299100 protein</fullName>
    </submittedName>
</protein>